<evidence type="ECO:0000313" key="2">
    <source>
        <dbReference type="EMBL" id="JAA86095.1"/>
    </source>
</evidence>
<organism evidence="2">
    <name type="scientific">Pararge aegeria</name>
    <name type="common">speckled wood butterfly</name>
    <dbReference type="NCBI Taxonomy" id="116150"/>
    <lineage>
        <taxon>Eukaryota</taxon>
        <taxon>Metazoa</taxon>
        <taxon>Ecdysozoa</taxon>
        <taxon>Arthropoda</taxon>
        <taxon>Hexapoda</taxon>
        <taxon>Insecta</taxon>
        <taxon>Pterygota</taxon>
        <taxon>Neoptera</taxon>
        <taxon>Endopterygota</taxon>
        <taxon>Lepidoptera</taxon>
        <taxon>Glossata</taxon>
        <taxon>Ditrysia</taxon>
        <taxon>Papilionoidea</taxon>
        <taxon>Nymphalidae</taxon>
        <taxon>Satyrinae</taxon>
        <taxon>Satyrini</taxon>
        <taxon>Parargina</taxon>
        <taxon>Pararge</taxon>
    </lineage>
</organism>
<keyword evidence="1" id="KW-0812">Transmembrane</keyword>
<protein>
    <submittedName>
        <fullName evidence="2">Uncharacterized protein</fullName>
    </submittedName>
</protein>
<feature type="transmembrane region" description="Helical" evidence="1">
    <location>
        <begin position="65"/>
        <end position="89"/>
    </location>
</feature>
<proteinExistence type="predicted"/>
<sequence length="90" mass="10378">MFFSFNSNSLIKYAKLKIAFANGLHVQWCRIGGNSVLSHSEFSTINGCLEEIAIYIRPPLRTLYIYIYCFCYFLFSLLICAIKTLSIYLS</sequence>
<evidence type="ECO:0000256" key="1">
    <source>
        <dbReference type="SAM" id="Phobius"/>
    </source>
</evidence>
<reference evidence="2" key="2">
    <citation type="submission" date="2013-05" db="EMBL/GenBank/DDBJ databases">
        <authorList>
            <person name="Carter J.-M."/>
            <person name="Baker S.C."/>
            <person name="Pink R."/>
            <person name="Carter D.R.F."/>
            <person name="Collins A."/>
            <person name="Tomlin J."/>
            <person name="Gibbs M."/>
            <person name="Breuker C.J."/>
        </authorList>
    </citation>
    <scope>NUCLEOTIDE SEQUENCE</scope>
    <source>
        <tissue evidence="2">Ovary</tissue>
    </source>
</reference>
<name>S4PFQ7_9NEOP</name>
<dbReference type="AlphaFoldDB" id="S4PFQ7"/>
<feature type="non-terminal residue" evidence="2">
    <location>
        <position position="90"/>
    </location>
</feature>
<keyword evidence="1" id="KW-1133">Transmembrane helix</keyword>
<keyword evidence="1" id="KW-0472">Membrane</keyword>
<accession>S4PFQ7</accession>
<reference evidence="2" key="1">
    <citation type="journal article" date="2013" name="BMC Genomics">
        <title>Unscrambling butterfly oogenesis.</title>
        <authorList>
            <person name="Carter J.M."/>
            <person name="Baker S.C."/>
            <person name="Pink R."/>
            <person name="Carter D.R."/>
            <person name="Collins A."/>
            <person name="Tomlin J."/>
            <person name="Gibbs M."/>
            <person name="Breuker C.J."/>
        </authorList>
    </citation>
    <scope>NUCLEOTIDE SEQUENCE</scope>
    <source>
        <tissue evidence="2">Ovary</tissue>
    </source>
</reference>
<dbReference type="EMBL" id="GAIX01006465">
    <property type="protein sequence ID" value="JAA86095.1"/>
    <property type="molecule type" value="Transcribed_RNA"/>
</dbReference>